<dbReference type="Proteomes" id="UP000322234">
    <property type="component" value="Unassembled WGS sequence"/>
</dbReference>
<dbReference type="SMART" id="SM00135">
    <property type="entry name" value="LY"/>
    <property type="match status" value="4"/>
</dbReference>
<accession>A0A6B0R1Z5</accession>
<keyword evidence="5" id="KW-0325">Glycoprotein</keyword>
<keyword evidence="8" id="KW-0812">Transmembrane</keyword>
<evidence type="ECO:0000256" key="1">
    <source>
        <dbReference type="ARBA" id="ARBA00022536"/>
    </source>
</evidence>
<comment type="caution">
    <text evidence="10">The sequence shown here is derived from an EMBL/GenBank/DDBJ whole genome shotgun (WGS) entry which is preliminary data.</text>
</comment>
<gene>
    <name evidence="10" type="ORF">E5288_WYG011917</name>
</gene>
<keyword evidence="4 6" id="KW-1015">Disulfide bond</keyword>
<dbReference type="Gene3D" id="2.120.10.30">
    <property type="entry name" value="TolB, C-terminal domain"/>
    <property type="match status" value="2"/>
</dbReference>
<feature type="disulfide bond" evidence="6">
    <location>
        <begin position="878"/>
        <end position="895"/>
    </location>
</feature>
<dbReference type="Pfam" id="PF00058">
    <property type="entry name" value="Ldl_recept_b"/>
    <property type="match status" value="1"/>
</dbReference>
<dbReference type="PROSITE" id="PS51120">
    <property type="entry name" value="LDLRB"/>
    <property type="match status" value="2"/>
</dbReference>
<dbReference type="InterPro" id="IPR050778">
    <property type="entry name" value="Cueball_EGF_LRP_Nidogen"/>
</dbReference>
<dbReference type="GO" id="GO:0042813">
    <property type="term" value="F:Wnt receptor activity"/>
    <property type="evidence" value="ECO:0007669"/>
    <property type="project" value="TreeGrafter"/>
</dbReference>
<dbReference type="FunFam" id="2.120.10.30:FF:000241">
    <property type="entry name" value="Low-density lipoprotein receptor-related protein 6"/>
    <property type="match status" value="1"/>
</dbReference>
<evidence type="ECO:0000256" key="6">
    <source>
        <dbReference type="PROSITE-ProRule" id="PRU00076"/>
    </source>
</evidence>
<dbReference type="InterPro" id="IPR009030">
    <property type="entry name" value="Growth_fac_rcpt_cys_sf"/>
</dbReference>
<dbReference type="SUPFAM" id="SSF57184">
    <property type="entry name" value="Growth factor receptor domain"/>
    <property type="match status" value="1"/>
</dbReference>
<keyword evidence="2" id="KW-0732">Signal</keyword>
<comment type="caution">
    <text evidence="6">Lacks conserved residue(s) required for the propagation of feature annotation.</text>
</comment>
<dbReference type="PROSITE" id="PS01186">
    <property type="entry name" value="EGF_2"/>
    <property type="match status" value="1"/>
</dbReference>
<dbReference type="EMBL" id="VBQZ03000008">
    <property type="protein sequence ID" value="MXQ81573.1"/>
    <property type="molecule type" value="Genomic_DNA"/>
</dbReference>
<dbReference type="AlphaFoldDB" id="A0A6B0R1Z5"/>
<evidence type="ECO:0000256" key="3">
    <source>
        <dbReference type="ARBA" id="ARBA00022737"/>
    </source>
</evidence>
<feature type="domain" description="EGF-like" evidence="9">
    <location>
        <begin position="869"/>
        <end position="907"/>
    </location>
</feature>
<feature type="repeat" description="LDL-receptor class B" evidence="7">
    <location>
        <begin position="250"/>
        <end position="293"/>
    </location>
</feature>
<feature type="repeat" description="LDL-receptor class B" evidence="7">
    <location>
        <begin position="294"/>
        <end position="336"/>
    </location>
</feature>
<feature type="transmembrane region" description="Helical" evidence="8">
    <location>
        <begin position="930"/>
        <end position="950"/>
    </location>
</feature>
<dbReference type="SMART" id="SM00181">
    <property type="entry name" value="EGF"/>
    <property type="match status" value="3"/>
</dbReference>
<sequence length="1020" mass="113303">MSCRCCKPGEQEKEEKEVPSTAAVTCDDNNVFAGWKAYYQGKGDYAYCNSSSGIRDFPLIWKEYSFKFRYKIYGREKDKAPGMCTGVDIHSHNELKKHSECSTYRQIIVQPFDVGNIVVKEVYNIDKNVSGMAINWINEELIWSNQQEGIIIVTDMKGNNSWVLLSALKYPANIAVDPVARGGCSLHRADLGGMEVKLLLETSEKIAALSLDMLDKRLFWIQYHRGGGDPHICSCDYDGGSVLFSKYSLRRLFWTDIGINPRIESSSLQGSGRLVTASSDLVWHSGIAVDYLTDKLYWCSAKQSVIEMSNLDGSKCQRLPQKDVGHPFAVAVFEDHVWFSDWTMPSITRMNKRTGKNSVRLPGSMLKPSSLLVVHPLAKPGADPCLHQNGGCEHICKERFETAQCLCHEGFVKAPDGKMCLALHGHRILSDNMTNYNLSSEVLPLDVLAGSRELDYNMAESQHLPVAEIMVSGTDAMGCSTRAECLSKGADVTCQCLKGFAGDGKQCSNVDGREMGLSVCPPTSPKCVNTEGGYVCWRSESYQGDGIHCLVFSFPSENMEIFSRLIDNLDKQALYFIYFEEKGRVICAGKFPFLPSSKEASSLTSGVYLHGYAPQGPSSSLFPTWIIEFLNLKMYRALRTCITTQIEDASFPEYWVFQLLYEPLISSAPHFSLSYSFFLEILMSADGACTAVGKMPPEQIWRETTLARVLATCLSLDRFALVRTQVVLFNYSVNVLICNVDFGGRWENLAGLDSPFLLPETSPYKSSIFSPSALQNGEGWSEGGGGLASKTPEARISLVTDSHLPISALQAENILKKENSALVWGSGFSSSEPLIKGTFPLGHPLCYDSTLLSHLGKNGHNFLKKCFPEYTPNFEGYCLNGRVCIYFGIANLFSCHCPIGYPGKRGEYIDFDGWDPHSAGRGHQWNTSPVAVRALVLAFLLLLGLCRAHYYYRTQKWLLKNPKNPCEEPSRDVIRSRPADGEAGCLFAPNLGVLGTVIMESGAPDVYGRRTRRLYCVIQR</sequence>
<evidence type="ECO:0000256" key="4">
    <source>
        <dbReference type="ARBA" id="ARBA00023157"/>
    </source>
</evidence>
<protein>
    <recommendedName>
        <fullName evidence="9">EGF-like domain-containing protein</fullName>
    </recommendedName>
</protein>
<organism evidence="10 11">
    <name type="scientific">Bos mutus</name>
    <name type="common">wild yak</name>
    <dbReference type="NCBI Taxonomy" id="72004"/>
    <lineage>
        <taxon>Eukaryota</taxon>
        <taxon>Metazoa</taxon>
        <taxon>Chordata</taxon>
        <taxon>Craniata</taxon>
        <taxon>Vertebrata</taxon>
        <taxon>Euteleostomi</taxon>
        <taxon>Mammalia</taxon>
        <taxon>Eutheria</taxon>
        <taxon>Laurasiatheria</taxon>
        <taxon>Artiodactyla</taxon>
        <taxon>Ruminantia</taxon>
        <taxon>Pecora</taxon>
        <taxon>Bovidae</taxon>
        <taxon>Bovinae</taxon>
        <taxon>Bos</taxon>
    </lineage>
</organism>
<dbReference type="InterPro" id="IPR000742">
    <property type="entry name" value="EGF"/>
</dbReference>
<keyword evidence="8" id="KW-1133">Transmembrane helix</keyword>
<evidence type="ECO:0000256" key="2">
    <source>
        <dbReference type="ARBA" id="ARBA00022729"/>
    </source>
</evidence>
<keyword evidence="8" id="KW-0472">Membrane</keyword>
<keyword evidence="3" id="KW-0677">Repeat</keyword>
<keyword evidence="1 6" id="KW-0245">EGF-like domain</keyword>
<dbReference type="InterPro" id="IPR011042">
    <property type="entry name" value="6-blade_b-propeller_TolB-like"/>
</dbReference>
<dbReference type="GO" id="GO:0005886">
    <property type="term" value="C:plasma membrane"/>
    <property type="evidence" value="ECO:0007669"/>
    <property type="project" value="TreeGrafter"/>
</dbReference>
<dbReference type="SUPFAM" id="SSF57196">
    <property type="entry name" value="EGF/Laminin"/>
    <property type="match status" value="1"/>
</dbReference>
<dbReference type="SUPFAM" id="SSF101898">
    <property type="entry name" value="NHL repeat"/>
    <property type="match status" value="1"/>
</dbReference>
<evidence type="ECO:0000256" key="5">
    <source>
        <dbReference type="ARBA" id="ARBA00023180"/>
    </source>
</evidence>
<evidence type="ECO:0000256" key="7">
    <source>
        <dbReference type="PROSITE-ProRule" id="PRU00461"/>
    </source>
</evidence>
<name>A0A6B0R1Z5_9CETA</name>
<reference evidence="10" key="1">
    <citation type="submission" date="2019-10" db="EMBL/GenBank/DDBJ databases">
        <title>The sequence and de novo assembly of the wild yak genome.</title>
        <authorList>
            <person name="Liu Y."/>
        </authorList>
    </citation>
    <scope>NUCLEOTIDE SEQUENCE [LARGE SCALE GENOMIC DNA]</scope>
    <source>
        <strain evidence="10">WY2019</strain>
    </source>
</reference>
<dbReference type="Gene3D" id="2.10.25.10">
    <property type="entry name" value="Laminin"/>
    <property type="match status" value="2"/>
</dbReference>
<evidence type="ECO:0000313" key="11">
    <source>
        <dbReference type="Proteomes" id="UP000322234"/>
    </source>
</evidence>
<dbReference type="Pfam" id="PF14670">
    <property type="entry name" value="FXa_inhibition"/>
    <property type="match status" value="1"/>
</dbReference>
<dbReference type="InterPro" id="IPR000033">
    <property type="entry name" value="LDLR_classB_rpt"/>
</dbReference>
<keyword evidence="11" id="KW-1185">Reference proteome</keyword>
<dbReference type="PROSITE" id="PS50026">
    <property type="entry name" value="EGF_3"/>
    <property type="match status" value="1"/>
</dbReference>
<evidence type="ECO:0000256" key="8">
    <source>
        <dbReference type="SAM" id="Phobius"/>
    </source>
</evidence>
<dbReference type="PANTHER" id="PTHR46513">
    <property type="entry name" value="VITELLOGENIN RECEPTOR-LIKE PROTEIN-RELATED-RELATED"/>
    <property type="match status" value="1"/>
</dbReference>
<dbReference type="GO" id="GO:0060070">
    <property type="term" value="P:canonical Wnt signaling pathway"/>
    <property type="evidence" value="ECO:0007669"/>
    <property type="project" value="TreeGrafter"/>
</dbReference>
<dbReference type="GO" id="GO:0017147">
    <property type="term" value="F:Wnt-protein binding"/>
    <property type="evidence" value="ECO:0007669"/>
    <property type="project" value="TreeGrafter"/>
</dbReference>
<evidence type="ECO:0000259" key="9">
    <source>
        <dbReference type="PROSITE" id="PS50026"/>
    </source>
</evidence>
<dbReference type="PANTHER" id="PTHR46513:SF5">
    <property type="entry name" value="PRO-EPIDERMAL GROWTH FACTOR"/>
    <property type="match status" value="1"/>
</dbReference>
<proteinExistence type="predicted"/>
<evidence type="ECO:0000313" key="10">
    <source>
        <dbReference type="EMBL" id="MXQ81573.1"/>
    </source>
</evidence>